<organism evidence="3 4">
    <name type="scientific">Shewanella algae</name>
    <dbReference type="NCBI Taxonomy" id="38313"/>
    <lineage>
        <taxon>Bacteria</taxon>
        <taxon>Pseudomonadati</taxon>
        <taxon>Pseudomonadota</taxon>
        <taxon>Gammaproteobacteria</taxon>
        <taxon>Alteromonadales</taxon>
        <taxon>Shewanellaceae</taxon>
        <taxon>Shewanella</taxon>
    </lineage>
</organism>
<proteinExistence type="predicted"/>
<reference evidence="3 4" key="1">
    <citation type="submission" date="2018-06" db="EMBL/GenBank/DDBJ databases">
        <authorList>
            <consortium name="Pathogen Informatics"/>
            <person name="Doyle S."/>
        </authorList>
    </citation>
    <scope>NUCLEOTIDE SEQUENCE [LARGE SCALE GENOMIC DNA]</scope>
    <source>
        <strain evidence="3 4">NCTC10738</strain>
    </source>
</reference>
<dbReference type="PROSITE" id="PS51257">
    <property type="entry name" value="PROKAR_LIPOPROTEIN"/>
    <property type="match status" value="1"/>
</dbReference>
<evidence type="ECO:0000313" key="3">
    <source>
        <dbReference type="EMBL" id="SUJ00062.1"/>
    </source>
</evidence>
<sequence length="94" mass="10547">MYLTKNNLLGMASAALFTLLGAGCSGTSTTTAELSPEDAARQQRLDEQGYRCDRVRVTGSNIPNRRCTTAQQREREREEARAYVDKMNQQNMND</sequence>
<dbReference type="RefSeq" id="WP_145839011.1">
    <property type="nucleotide sequence ID" value="NZ_CAXORA010000038.1"/>
</dbReference>
<evidence type="ECO:0000256" key="1">
    <source>
        <dbReference type="SAM" id="MobiDB-lite"/>
    </source>
</evidence>
<gene>
    <name evidence="3" type="ORF">NCTC10738_02989</name>
</gene>
<feature type="region of interest" description="Disordered" evidence="1">
    <location>
        <begin position="67"/>
        <end position="94"/>
    </location>
</feature>
<feature type="signal peptide" evidence="2">
    <location>
        <begin position="1"/>
        <end position="22"/>
    </location>
</feature>
<accession>A0A380BEG1</accession>
<evidence type="ECO:0008006" key="5">
    <source>
        <dbReference type="Google" id="ProtNLM"/>
    </source>
</evidence>
<dbReference type="AlphaFoldDB" id="A0A380BEG1"/>
<dbReference type="Proteomes" id="UP000254069">
    <property type="component" value="Unassembled WGS sequence"/>
</dbReference>
<name>A0A380BEG1_9GAMM</name>
<dbReference type="EMBL" id="UGYO01000002">
    <property type="protein sequence ID" value="SUJ00062.1"/>
    <property type="molecule type" value="Genomic_DNA"/>
</dbReference>
<feature type="compositionally biased region" description="Basic and acidic residues" evidence="1">
    <location>
        <begin position="72"/>
        <end position="84"/>
    </location>
</feature>
<keyword evidence="2" id="KW-0732">Signal</keyword>
<protein>
    <recommendedName>
        <fullName evidence="5">Lipoprotein</fullName>
    </recommendedName>
</protein>
<feature type="chain" id="PRO_5016904637" description="Lipoprotein" evidence="2">
    <location>
        <begin position="23"/>
        <end position="94"/>
    </location>
</feature>
<evidence type="ECO:0000256" key="2">
    <source>
        <dbReference type="SAM" id="SignalP"/>
    </source>
</evidence>
<keyword evidence="4" id="KW-1185">Reference proteome</keyword>
<evidence type="ECO:0000313" key="4">
    <source>
        <dbReference type="Proteomes" id="UP000254069"/>
    </source>
</evidence>